<evidence type="ECO:0000256" key="1">
    <source>
        <dbReference type="ARBA" id="ARBA00005417"/>
    </source>
</evidence>
<dbReference type="SMART" id="SM00382">
    <property type="entry name" value="AAA"/>
    <property type="match status" value="1"/>
</dbReference>
<name>A0A1M6LRA9_REIAG</name>
<dbReference type="PANTHER" id="PTHR43335">
    <property type="entry name" value="ABC TRANSPORTER, ATP-BINDING PROTEIN"/>
    <property type="match status" value="1"/>
</dbReference>
<accession>A0A1M6LRA9</accession>
<gene>
    <name evidence="6" type="ORF">SAMN04488028_1011066</name>
</gene>
<dbReference type="PROSITE" id="PS50893">
    <property type="entry name" value="ABC_TRANSPORTER_2"/>
    <property type="match status" value="1"/>
</dbReference>
<dbReference type="CDD" id="cd03230">
    <property type="entry name" value="ABC_DR_subfamily_A"/>
    <property type="match status" value="1"/>
</dbReference>
<dbReference type="SUPFAM" id="SSF52540">
    <property type="entry name" value="P-loop containing nucleoside triphosphate hydrolases"/>
    <property type="match status" value="1"/>
</dbReference>
<dbReference type="InterPro" id="IPR003439">
    <property type="entry name" value="ABC_transporter-like_ATP-bd"/>
</dbReference>
<reference evidence="7" key="1">
    <citation type="submission" date="2016-11" db="EMBL/GenBank/DDBJ databases">
        <authorList>
            <person name="Varghese N."/>
            <person name="Submissions S."/>
        </authorList>
    </citation>
    <scope>NUCLEOTIDE SEQUENCE [LARGE SCALE GENOMIC DNA]</scope>
    <source>
        <strain evidence="7">DSM 26134</strain>
    </source>
</reference>
<evidence type="ECO:0000256" key="3">
    <source>
        <dbReference type="ARBA" id="ARBA00022741"/>
    </source>
</evidence>
<keyword evidence="7" id="KW-1185">Reference proteome</keyword>
<dbReference type="InterPro" id="IPR027417">
    <property type="entry name" value="P-loop_NTPase"/>
</dbReference>
<organism evidence="6 7">
    <name type="scientific">Reichenbachiella agariperforans</name>
    <dbReference type="NCBI Taxonomy" id="156994"/>
    <lineage>
        <taxon>Bacteria</taxon>
        <taxon>Pseudomonadati</taxon>
        <taxon>Bacteroidota</taxon>
        <taxon>Cytophagia</taxon>
        <taxon>Cytophagales</taxon>
        <taxon>Reichenbachiellaceae</taxon>
        <taxon>Reichenbachiella</taxon>
    </lineage>
</organism>
<dbReference type="InterPro" id="IPR003593">
    <property type="entry name" value="AAA+_ATPase"/>
</dbReference>
<dbReference type="RefSeq" id="WP_073120053.1">
    <property type="nucleotide sequence ID" value="NZ_FRAA01000001.1"/>
</dbReference>
<protein>
    <submittedName>
        <fullName evidence="6">Protein involved in gliding motility GldA</fullName>
    </submittedName>
</protein>
<dbReference type="Gene3D" id="3.40.50.300">
    <property type="entry name" value="P-loop containing nucleotide triphosphate hydrolases"/>
    <property type="match status" value="1"/>
</dbReference>
<dbReference type="EMBL" id="FRAA01000001">
    <property type="protein sequence ID" value="SHJ73696.1"/>
    <property type="molecule type" value="Genomic_DNA"/>
</dbReference>
<evidence type="ECO:0000313" key="7">
    <source>
        <dbReference type="Proteomes" id="UP000184474"/>
    </source>
</evidence>
<dbReference type="AlphaFoldDB" id="A0A1M6LRA9"/>
<keyword evidence="3" id="KW-0547">Nucleotide-binding</keyword>
<feature type="domain" description="ABC transporter" evidence="5">
    <location>
        <begin position="3"/>
        <end position="230"/>
    </location>
</feature>
<dbReference type="PANTHER" id="PTHR43335:SF4">
    <property type="entry name" value="ABC TRANSPORTER, ATP-BINDING PROTEIN"/>
    <property type="match status" value="1"/>
</dbReference>
<dbReference type="GO" id="GO:0016887">
    <property type="term" value="F:ATP hydrolysis activity"/>
    <property type="evidence" value="ECO:0007669"/>
    <property type="project" value="InterPro"/>
</dbReference>
<dbReference type="Pfam" id="PF00005">
    <property type="entry name" value="ABC_tran"/>
    <property type="match status" value="1"/>
</dbReference>
<dbReference type="Proteomes" id="UP000184474">
    <property type="component" value="Unassembled WGS sequence"/>
</dbReference>
<keyword evidence="2" id="KW-0813">Transport</keyword>
<evidence type="ECO:0000313" key="6">
    <source>
        <dbReference type="EMBL" id="SHJ73696.1"/>
    </source>
</evidence>
<dbReference type="NCBIfam" id="TIGR03522">
    <property type="entry name" value="GldA_ABC_ATP"/>
    <property type="match status" value="1"/>
</dbReference>
<dbReference type="STRING" id="156994.SAMN04488028_1011066"/>
<dbReference type="GO" id="GO:0005524">
    <property type="term" value="F:ATP binding"/>
    <property type="evidence" value="ECO:0007669"/>
    <property type="project" value="UniProtKB-KW"/>
</dbReference>
<proteinExistence type="inferred from homology"/>
<evidence type="ECO:0000256" key="4">
    <source>
        <dbReference type="ARBA" id="ARBA00022840"/>
    </source>
</evidence>
<dbReference type="InterPro" id="IPR019864">
    <property type="entry name" value="Motility-assoc_ABC_GldA"/>
</dbReference>
<keyword evidence="4" id="KW-0067">ATP-binding</keyword>
<sequence>MSIVVENLTKIYGQQRAVSDISFTVNKGEILGFLGPNGAGKSTTMKIATGYLIPDAGQVIVAGEDIVQQTRAAQRKIGYLPEHNPLYLDMYVHEFLQFSARTYQMSKPTARIAEVIEQCGLTREQNKKLGQLSKGYRQRVGLAHALLHEPEVLILDEPTTGLDPNQILEIRKLIKEVSRDKTVIFSSHIMQEVQALCDRVVLINKGEIIANQSIADFSKGLQTEAVLRVEFKQAIDVSVLEGLDVLTKVTHQQDGHYKVHAANSEEARSAIFKLAAEQNLPLVGLQEEGDSLEDIFHQLTQES</sequence>
<comment type="similarity">
    <text evidence="1">Belongs to the ABC transporter superfamily.</text>
</comment>
<evidence type="ECO:0000259" key="5">
    <source>
        <dbReference type="PROSITE" id="PS50893"/>
    </source>
</evidence>
<evidence type="ECO:0000256" key="2">
    <source>
        <dbReference type="ARBA" id="ARBA00022448"/>
    </source>
</evidence>